<keyword evidence="2" id="KW-1185">Reference proteome</keyword>
<gene>
    <name evidence="1" type="ORF">QAD02_008031</name>
</gene>
<evidence type="ECO:0000313" key="2">
    <source>
        <dbReference type="Proteomes" id="UP001239111"/>
    </source>
</evidence>
<name>A0ACC2N5D1_9HYME</name>
<dbReference type="EMBL" id="CM056744">
    <property type="protein sequence ID" value="KAJ8666369.1"/>
    <property type="molecule type" value="Genomic_DNA"/>
</dbReference>
<protein>
    <submittedName>
        <fullName evidence="1">Uncharacterized protein</fullName>
    </submittedName>
</protein>
<comment type="caution">
    <text evidence="1">The sequence shown here is derived from an EMBL/GenBank/DDBJ whole genome shotgun (WGS) entry which is preliminary data.</text>
</comment>
<dbReference type="Proteomes" id="UP001239111">
    <property type="component" value="Chromosome 4"/>
</dbReference>
<organism evidence="1 2">
    <name type="scientific">Eretmocerus hayati</name>
    <dbReference type="NCBI Taxonomy" id="131215"/>
    <lineage>
        <taxon>Eukaryota</taxon>
        <taxon>Metazoa</taxon>
        <taxon>Ecdysozoa</taxon>
        <taxon>Arthropoda</taxon>
        <taxon>Hexapoda</taxon>
        <taxon>Insecta</taxon>
        <taxon>Pterygota</taxon>
        <taxon>Neoptera</taxon>
        <taxon>Endopterygota</taxon>
        <taxon>Hymenoptera</taxon>
        <taxon>Apocrita</taxon>
        <taxon>Proctotrupomorpha</taxon>
        <taxon>Chalcidoidea</taxon>
        <taxon>Aphelinidae</taxon>
        <taxon>Aphelininae</taxon>
        <taxon>Eretmocerus</taxon>
    </lineage>
</organism>
<accession>A0ACC2N5D1</accession>
<proteinExistence type="predicted"/>
<sequence>MRNGLDDRGFALFTNFIRLKKDEVKVREQIRFSLRCRNCNIFPPHLNKFVSIFDSVNIRSVRNRKILNAESEKLQTKVFKLELKELHFQLDKIVSDTHRIAQEIFHIDNELFTTFEIFYNNKLFFHRNNLRKKLDQKLEFNLTKNFKSRLHEHNEHVDSFTAHLGHHQDVEMNKFKSNIENLTNTPIPSEVASILSLGDKYNQAIRPTRTDILDILKNIENTINPYNPNIYFDIDAQERNVIRNKILKFAYHYNPDKTPITEQERVIEMNKKLTSKFISDNPDILITKSDKGNKTVLIYKDDYVNRMKDNLRDTRYYEKVHRNPLPTITKSIKNFIQKVNPSQTDSRSRKEKMRNNKINIDVDNKNVARAYGLVKTHKENFPLRIIVSAIGSPLHELSKLLKTAITRGCQKPKSHVKDSWSFKQKNKDIIIPQGWIFVKLDVESMFTNISLELILKAIDKRWNDIENHTPLNQQEFMEAITLVFENAYIQFDNEFYRQILGASMGLPLSPIVCDLVLEDAEVECLRSIHDKYKWEPIIFNRFVDDIFAIIPENQIDNFVNEFNKYNMNLKFTIEIEKDHKLPFLDMLMINDNGTLITDWYQKPTQSSTYLNFNAHNPIAQKKATVYNLVDRGIKLAHQKFHAKNLIKIKDLLLKNSYPLKFIAKHVSIRSHKIRHDELHQQDVNLQQNVQNIFFSRETKVVIPFIKDFSEKIKRILSKHDILTIFKSNNKFNRFIRLGKDRIDHKEKTHVVYQLNCLECPKSYIGQTKQFLKKRISQHRNNINNRSQQPNVLTLHRLEDGHEFDWENPRILDTEQHYNKRLISEMFRIQLERDSLNIREDTKKLNSLYKNFFIDFQKQMKFKG</sequence>
<evidence type="ECO:0000313" key="1">
    <source>
        <dbReference type="EMBL" id="KAJ8666369.1"/>
    </source>
</evidence>
<reference evidence="1" key="1">
    <citation type="submission" date="2023-04" db="EMBL/GenBank/DDBJ databases">
        <title>A chromosome-level genome assembly of the parasitoid wasp Eretmocerus hayati.</title>
        <authorList>
            <person name="Zhong Y."/>
            <person name="Liu S."/>
            <person name="Liu Y."/>
        </authorList>
    </citation>
    <scope>NUCLEOTIDE SEQUENCE</scope>
    <source>
        <strain evidence="1">ZJU_SS_LIU_2023</strain>
    </source>
</reference>